<dbReference type="InterPro" id="IPR003660">
    <property type="entry name" value="HAMP_dom"/>
</dbReference>
<dbReference type="Gene3D" id="3.60.40.10">
    <property type="entry name" value="PPM-type phosphatase domain"/>
    <property type="match status" value="1"/>
</dbReference>
<gene>
    <name evidence="5" type="ORF">OMAG_000787</name>
</gene>
<dbReference type="InterPro" id="IPR001932">
    <property type="entry name" value="PPM-type_phosphatase-like_dom"/>
</dbReference>
<dbReference type="PROSITE" id="PS50885">
    <property type="entry name" value="HAMP"/>
    <property type="match status" value="1"/>
</dbReference>
<evidence type="ECO:0000313" key="5">
    <source>
        <dbReference type="EMBL" id="KJJ85356.1"/>
    </source>
</evidence>
<reference evidence="5 6" key="1">
    <citation type="submission" date="2015-02" db="EMBL/GenBank/DDBJ databases">
        <title>Single-cell genomics of uncultivated deep-branching MTB reveals a conserved set of magnetosome genes.</title>
        <authorList>
            <person name="Kolinko S."/>
            <person name="Richter M."/>
            <person name="Glockner F.O."/>
            <person name="Brachmann A."/>
            <person name="Schuler D."/>
        </authorList>
    </citation>
    <scope>NUCLEOTIDE SEQUENCE [LARGE SCALE GENOMIC DNA]</scope>
    <source>
        <strain evidence="5">SKK-01</strain>
    </source>
</reference>
<comment type="caution">
    <text evidence="5">The sequence shown here is derived from an EMBL/GenBank/DDBJ whole genome shotgun (WGS) entry which is preliminary data.</text>
</comment>
<keyword evidence="3" id="KW-0472">Membrane</keyword>
<name>A0A0F0CUZ0_9BACT</name>
<protein>
    <submittedName>
        <fullName evidence="5">Stage II sporulation E family protein</fullName>
    </submittedName>
</protein>
<keyword evidence="2" id="KW-0175">Coiled coil</keyword>
<evidence type="ECO:0000259" key="4">
    <source>
        <dbReference type="PROSITE" id="PS50885"/>
    </source>
</evidence>
<keyword evidence="1" id="KW-0378">Hydrolase</keyword>
<dbReference type="Gene3D" id="6.10.340.10">
    <property type="match status" value="1"/>
</dbReference>
<feature type="transmembrane region" description="Helical" evidence="3">
    <location>
        <begin position="182"/>
        <end position="200"/>
    </location>
</feature>
<dbReference type="InterPro" id="IPR052016">
    <property type="entry name" value="Bact_Sigma-Reg"/>
</dbReference>
<dbReference type="SUPFAM" id="SSF81606">
    <property type="entry name" value="PP2C-like"/>
    <property type="match status" value="1"/>
</dbReference>
<dbReference type="AlphaFoldDB" id="A0A0F0CUZ0"/>
<dbReference type="SMART" id="SM00331">
    <property type="entry name" value="PP2C_SIG"/>
    <property type="match status" value="1"/>
</dbReference>
<dbReference type="PATRIC" id="fig|1609969.3.peg.854"/>
<evidence type="ECO:0000256" key="2">
    <source>
        <dbReference type="SAM" id="Coils"/>
    </source>
</evidence>
<accession>A0A0F0CUZ0</accession>
<dbReference type="GO" id="GO:0016020">
    <property type="term" value="C:membrane"/>
    <property type="evidence" value="ECO:0007669"/>
    <property type="project" value="InterPro"/>
</dbReference>
<feature type="domain" description="HAMP" evidence="4">
    <location>
        <begin position="202"/>
        <end position="254"/>
    </location>
</feature>
<dbReference type="Pfam" id="PF07228">
    <property type="entry name" value="SpoIIE"/>
    <property type="match status" value="1"/>
</dbReference>
<organism evidence="5 6">
    <name type="scientific">Candidatus Omnitrophus magneticus</name>
    <dbReference type="NCBI Taxonomy" id="1609969"/>
    <lineage>
        <taxon>Bacteria</taxon>
        <taxon>Pseudomonadati</taxon>
        <taxon>Candidatus Omnitrophota</taxon>
        <taxon>Candidatus Omnitrophus</taxon>
    </lineage>
</organism>
<keyword evidence="6" id="KW-1185">Reference proteome</keyword>
<dbReference type="Pfam" id="PF00672">
    <property type="entry name" value="HAMP"/>
    <property type="match status" value="1"/>
</dbReference>
<dbReference type="SMART" id="SM00304">
    <property type="entry name" value="HAMP"/>
    <property type="match status" value="1"/>
</dbReference>
<dbReference type="Proteomes" id="UP000033428">
    <property type="component" value="Unassembled WGS sequence"/>
</dbReference>
<dbReference type="GO" id="GO:0007165">
    <property type="term" value="P:signal transduction"/>
    <property type="evidence" value="ECO:0007669"/>
    <property type="project" value="InterPro"/>
</dbReference>
<dbReference type="InterPro" id="IPR036457">
    <property type="entry name" value="PPM-type-like_dom_sf"/>
</dbReference>
<proteinExistence type="predicted"/>
<dbReference type="SUPFAM" id="SSF158472">
    <property type="entry name" value="HAMP domain-like"/>
    <property type="match status" value="1"/>
</dbReference>
<dbReference type="CDD" id="cd06225">
    <property type="entry name" value="HAMP"/>
    <property type="match status" value="1"/>
</dbReference>
<keyword evidence="3" id="KW-1133">Transmembrane helix</keyword>
<evidence type="ECO:0000256" key="3">
    <source>
        <dbReference type="SAM" id="Phobius"/>
    </source>
</evidence>
<evidence type="ECO:0000256" key="1">
    <source>
        <dbReference type="ARBA" id="ARBA00022801"/>
    </source>
</evidence>
<dbReference type="EMBL" id="JYNY01000176">
    <property type="protein sequence ID" value="KJJ85356.1"/>
    <property type="molecule type" value="Genomic_DNA"/>
</dbReference>
<dbReference type="PANTHER" id="PTHR43156">
    <property type="entry name" value="STAGE II SPORULATION PROTEIN E-RELATED"/>
    <property type="match status" value="1"/>
</dbReference>
<feature type="coiled-coil region" evidence="2">
    <location>
        <begin position="249"/>
        <end position="276"/>
    </location>
</feature>
<keyword evidence="3" id="KW-0812">Transmembrane</keyword>
<dbReference type="GO" id="GO:0016791">
    <property type="term" value="F:phosphatase activity"/>
    <property type="evidence" value="ECO:0007669"/>
    <property type="project" value="TreeGrafter"/>
</dbReference>
<sequence>MLFAGTLNNFLIYRYSLISQFSQLRNELMIIAQTATIKIDVEDLIKIPLVPEAINTPEYKKIEKTLIEIRDISSEFSYVYLMTKTGKENIFKFIVDPENKFKSDITRHALPGEEYDAKEFPEMKNAIYGPSADRKLGMDKWGRFLSGYAPILDKNKNPIAILGIDIRANDVYNMQRSIRYRAILVLLLGTALSITLAMMISNRVTRPIEKLVEGTRQIARGNLDYRVEIKGDDEIAELGNSFTKMSSDLKVYIDELQKATAEKERILKELDIAKDIQQSFLPATPPGIKRFDIYAANFPAREVGGDFYDFIPLENEEWALVIADVSGKGMPAALFMALSRTSIRANARIPKNSITEVIKQANILLLEESRTNMFITLFYAILNPVTFSLKYINAGHNPPLLMNTETGETSLLKAKGIPLGLFYDIEIPEGEITLKKNDILVLYTDGVTETLNKKGEELGVKGLFNMILKYKTLTSKEILENIHNDIHAFSGTTANSDDLTMMVIKVF</sequence>
<dbReference type="PANTHER" id="PTHR43156:SF2">
    <property type="entry name" value="STAGE II SPORULATION PROTEIN E"/>
    <property type="match status" value="1"/>
</dbReference>
<evidence type="ECO:0000313" key="6">
    <source>
        <dbReference type="Proteomes" id="UP000033428"/>
    </source>
</evidence>